<protein>
    <submittedName>
        <fullName evidence="3">Secreted protein</fullName>
    </submittedName>
</protein>
<keyword evidence="2" id="KW-1185">Reference proteome</keyword>
<feature type="chain" id="PRO_5005326267" evidence="1">
    <location>
        <begin position="20"/>
        <end position="81"/>
    </location>
</feature>
<proteinExistence type="predicted"/>
<reference evidence="3" key="2">
    <citation type="submission" date="2017-02" db="UniProtKB">
        <authorList>
            <consortium name="WormBaseParasite"/>
        </authorList>
    </citation>
    <scope>IDENTIFICATION</scope>
</reference>
<accession>A0A0K0CWS9</accession>
<sequence length="81" mass="9506">MFSRPLVIQLMLLIAITHACHPKNYCCQSFRRRRIVAEYPTLMDDRHLVVNDPQRTHSQSYQINEAFSSQSMDAINLKREA</sequence>
<evidence type="ECO:0000256" key="1">
    <source>
        <dbReference type="SAM" id="SignalP"/>
    </source>
</evidence>
<reference evidence="2" key="1">
    <citation type="submission" date="2012-09" db="EMBL/GenBank/DDBJ databases">
        <authorList>
            <person name="Martin A.A."/>
        </authorList>
    </citation>
    <scope>NUCLEOTIDE SEQUENCE</scope>
</reference>
<dbReference type="Proteomes" id="UP000035642">
    <property type="component" value="Unassembled WGS sequence"/>
</dbReference>
<keyword evidence="1" id="KW-0732">Signal</keyword>
<dbReference type="AlphaFoldDB" id="A0A0K0CWS9"/>
<evidence type="ECO:0000313" key="2">
    <source>
        <dbReference type="Proteomes" id="UP000035642"/>
    </source>
</evidence>
<dbReference type="WBParaSite" id="ACAC_0000193901-mRNA-1">
    <property type="protein sequence ID" value="ACAC_0000193901-mRNA-1"/>
    <property type="gene ID" value="ACAC_0000193901"/>
</dbReference>
<name>A0A0K0CWS9_ANGCA</name>
<organism evidence="2 3">
    <name type="scientific">Angiostrongylus cantonensis</name>
    <name type="common">Rat lungworm</name>
    <dbReference type="NCBI Taxonomy" id="6313"/>
    <lineage>
        <taxon>Eukaryota</taxon>
        <taxon>Metazoa</taxon>
        <taxon>Ecdysozoa</taxon>
        <taxon>Nematoda</taxon>
        <taxon>Chromadorea</taxon>
        <taxon>Rhabditida</taxon>
        <taxon>Rhabditina</taxon>
        <taxon>Rhabditomorpha</taxon>
        <taxon>Strongyloidea</taxon>
        <taxon>Metastrongylidae</taxon>
        <taxon>Angiostrongylus</taxon>
    </lineage>
</organism>
<feature type="signal peptide" evidence="1">
    <location>
        <begin position="1"/>
        <end position="19"/>
    </location>
</feature>
<evidence type="ECO:0000313" key="3">
    <source>
        <dbReference type="WBParaSite" id="ACAC_0000193901-mRNA-1"/>
    </source>
</evidence>